<evidence type="ECO:0000313" key="2">
    <source>
        <dbReference type="EMBL" id="MEZ8196976.1"/>
    </source>
</evidence>
<evidence type="ECO:0000256" key="1">
    <source>
        <dbReference type="SAM" id="Phobius"/>
    </source>
</evidence>
<gene>
    <name evidence="2" type="ORF">ACED38_19115</name>
</gene>
<evidence type="ECO:0008006" key="4">
    <source>
        <dbReference type="Google" id="ProtNLM"/>
    </source>
</evidence>
<keyword evidence="1" id="KW-0812">Transmembrane</keyword>
<dbReference type="RefSeq" id="WP_371731185.1">
    <property type="nucleotide sequence ID" value="NZ_JBGOOT010000046.1"/>
</dbReference>
<proteinExistence type="predicted"/>
<dbReference type="Proteomes" id="UP001569153">
    <property type="component" value="Unassembled WGS sequence"/>
</dbReference>
<keyword evidence="1" id="KW-1133">Transmembrane helix</keyword>
<name>A0ABV4MBT7_9VIBR</name>
<comment type="caution">
    <text evidence="2">The sequence shown here is derived from an EMBL/GenBank/DDBJ whole genome shotgun (WGS) entry which is preliminary data.</text>
</comment>
<protein>
    <recommendedName>
        <fullName evidence="4">Glycine zipper domain-containing protein</fullName>
    </recommendedName>
</protein>
<organism evidence="2 3">
    <name type="scientific">Vibrio cortegadensis</name>
    <dbReference type="NCBI Taxonomy" id="1328770"/>
    <lineage>
        <taxon>Bacteria</taxon>
        <taxon>Pseudomonadati</taxon>
        <taxon>Pseudomonadota</taxon>
        <taxon>Gammaproteobacteria</taxon>
        <taxon>Vibrionales</taxon>
        <taxon>Vibrionaceae</taxon>
        <taxon>Vibrio</taxon>
    </lineage>
</organism>
<keyword evidence="3" id="KW-1185">Reference proteome</keyword>
<keyword evidence="1" id="KW-0472">Membrane</keyword>
<evidence type="ECO:0000313" key="3">
    <source>
        <dbReference type="Proteomes" id="UP001569153"/>
    </source>
</evidence>
<accession>A0ABV4MBT7</accession>
<dbReference type="EMBL" id="JBGOOT010000046">
    <property type="protein sequence ID" value="MEZ8196976.1"/>
    <property type="molecule type" value="Genomic_DNA"/>
</dbReference>
<feature type="transmembrane region" description="Helical" evidence="1">
    <location>
        <begin position="21"/>
        <end position="41"/>
    </location>
</feature>
<sequence>MSYNSQVLGSVNNTSGENKEVTVPGMTLILGGAAVGTYVGLKIGGPIGAAVGAMVGAFIGALAAGYIKNFKVIIHPDGVVEVEYETRF</sequence>
<feature type="transmembrane region" description="Helical" evidence="1">
    <location>
        <begin position="47"/>
        <end position="67"/>
    </location>
</feature>
<reference evidence="2 3" key="1">
    <citation type="submission" date="2024-06" db="EMBL/GenBank/DDBJ databases">
        <authorList>
            <person name="Steensen K."/>
            <person name="Seneca J."/>
            <person name="Bartlau N."/>
            <person name="Yu A.X."/>
            <person name="Polz M.F."/>
        </authorList>
    </citation>
    <scope>NUCLEOTIDE SEQUENCE [LARGE SCALE GENOMIC DNA]</scope>
    <source>
        <strain evidence="2 3">FF146</strain>
    </source>
</reference>